<dbReference type="SUPFAM" id="SSF55144">
    <property type="entry name" value="LigT-like"/>
    <property type="match status" value="1"/>
</dbReference>
<evidence type="ECO:0000313" key="1">
    <source>
        <dbReference type="EMBL" id="SFH86759.1"/>
    </source>
</evidence>
<dbReference type="Pfam" id="PF13563">
    <property type="entry name" value="2_5_RNA_ligase2"/>
    <property type="match status" value="1"/>
</dbReference>
<dbReference type="InterPro" id="IPR009097">
    <property type="entry name" value="Cyclic_Pdiesterase"/>
</dbReference>
<dbReference type="Proteomes" id="UP000243606">
    <property type="component" value="Unassembled WGS sequence"/>
</dbReference>
<dbReference type="Gene3D" id="3.90.1140.10">
    <property type="entry name" value="Cyclic phosphodiesterase"/>
    <property type="match status" value="1"/>
</dbReference>
<dbReference type="OrthoDB" id="5540889at2"/>
<evidence type="ECO:0000313" key="2">
    <source>
        <dbReference type="Proteomes" id="UP000243606"/>
    </source>
</evidence>
<dbReference type="GO" id="GO:0016874">
    <property type="term" value="F:ligase activity"/>
    <property type="evidence" value="ECO:0007669"/>
    <property type="project" value="UniProtKB-KW"/>
</dbReference>
<keyword evidence="2" id="KW-1185">Reference proteome</keyword>
<proteinExistence type="predicted"/>
<name>A0A1I3DJJ8_9PSED</name>
<organism evidence="1 2">
    <name type="scientific">Pseudomonas guineae</name>
    <dbReference type="NCBI Taxonomy" id="425504"/>
    <lineage>
        <taxon>Bacteria</taxon>
        <taxon>Pseudomonadati</taxon>
        <taxon>Pseudomonadota</taxon>
        <taxon>Gammaproteobacteria</taxon>
        <taxon>Pseudomonadales</taxon>
        <taxon>Pseudomonadaceae</taxon>
        <taxon>Pseudomonas</taxon>
    </lineage>
</organism>
<accession>A0A1I3DJJ8</accession>
<gene>
    <name evidence="1" type="ORF">SAMN05216206_0546</name>
</gene>
<reference evidence="2" key="1">
    <citation type="submission" date="2016-10" db="EMBL/GenBank/DDBJ databases">
        <authorList>
            <person name="Varghese N."/>
            <person name="Submissions S."/>
        </authorList>
    </citation>
    <scope>NUCLEOTIDE SEQUENCE [LARGE SCALE GENOMIC DNA]</scope>
    <source>
        <strain evidence="2">LMG 24016</strain>
    </source>
</reference>
<dbReference type="AlphaFoldDB" id="A0A1I3DJJ8"/>
<protein>
    <submittedName>
        <fullName evidence="1">2'-5' RNA ligase superfamily protein</fullName>
    </submittedName>
</protein>
<sequence length="212" mass="24151">MLFSDPINSPTRSLVTELRDYREWHQGRSRYSVWILPVQCPALLARITYIQQQLADLLHPQGQRQAHITLFVCGFASGVQRRDDDFSKSQLQQQLKALGRQPRHALNVSIGQPDSFASAAFLPVDDPAGQLLAWRECLGEHTDEVRQSPYHAHITLGLYRRSVDAALIRQRLDALSEPSPRPLKVNTVQYGHYRARQLFSPLRIQHSLRLGG</sequence>
<keyword evidence="1" id="KW-0436">Ligase</keyword>
<dbReference type="EMBL" id="FOQL01000001">
    <property type="protein sequence ID" value="SFH86759.1"/>
    <property type="molecule type" value="Genomic_DNA"/>
</dbReference>
<dbReference type="STRING" id="425504.SAMN05216206_0546"/>
<dbReference type="RefSeq" id="WP_090239252.1">
    <property type="nucleotide sequence ID" value="NZ_FOQL01000001.1"/>
</dbReference>